<dbReference type="OrthoDB" id="195316at2"/>
<comment type="caution">
    <text evidence="2">The sequence shown here is derived from an EMBL/GenBank/DDBJ whole genome shotgun (WGS) entry which is preliminary data.</text>
</comment>
<name>A0A1E7WKY2_9BURK</name>
<organism evidence="2 3">
    <name type="scientific">Duganella phyllosphaerae</name>
    <dbReference type="NCBI Taxonomy" id="762836"/>
    <lineage>
        <taxon>Bacteria</taxon>
        <taxon>Pseudomonadati</taxon>
        <taxon>Pseudomonadota</taxon>
        <taxon>Betaproteobacteria</taxon>
        <taxon>Burkholderiales</taxon>
        <taxon>Oxalobacteraceae</taxon>
        <taxon>Telluria group</taxon>
        <taxon>Duganella</taxon>
    </lineage>
</organism>
<gene>
    <name evidence="2" type="ORF">DUPY_27380</name>
</gene>
<dbReference type="InterPro" id="IPR014469">
    <property type="entry name" value="DUF2271"/>
</dbReference>
<dbReference type="EMBL" id="LROM01000087">
    <property type="protein sequence ID" value="OEZ99693.1"/>
    <property type="molecule type" value="Genomic_DNA"/>
</dbReference>
<evidence type="ECO:0000313" key="3">
    <source>
        <dbReference type="Proteomes" id="UP000175989"/>
    </source>
</evidence>
<evidence type="ECO:0000256" key="1">
    <source>
        <dbReference type="SAM" id="SignalP"/>
    </source>
</evidence>
<feature type="chain" id="PRO_5009207214" description="DUF2271 domain-containing protein" evidence="1">
    <location>
        <begin position="21"/>
        <end position="171"/>
    </location>
</feature>
<dbReference type="PIRSF" id="PIRSF014995">
    <property type="entry name" value="UCP014995"/>
    <property type="match status" value="1"/>
</dbReference>
<keyword evidence="1" id="KW-0732">Signal</keyword>
<evidence type="ECO:0008006" key="4">
    <source>
        <dbReference type="Google" id="ProtNLM"/>
    </source>
</evidence>
<keyword evidence="3" id="KW-1185">Reference proteome</keyword>
<dbReference type="RefSeq" id="WP_070248906.1">
    <property type="nucleotide sequence ID" value="NZ_LROM01000087.1"/>
</dbReference>
<proteinExistence type="predicted"/>
<reference evidence="3" key="1">
    <citation type="journal article" date="2016" name="Front. Microbiol.">
        <title>Molecular Keys to the Janthinobacterium and Duganella spp. Interaction with the Plant Pathogen Fusarium graminearum.</title>
        <authorList>
            <person name="Haack F.S."/>
            <person name="Poehlein A."/>
            <person name="Kroger C."/>
            <person name="Voigt C.A."/>
            <person name="Piepenbring M."/>
            <person name="Bode H.B."/>
            <person name="Daniel R."/>
            <person name="Schafer W."/>
            <person name="Streit W.R."/>
        </authorList>
    </citation>
    <scope>NUCLEOTIDE SEQUENCE [LARGE SCALE GENOMIC DNA]</scope>
    <source>
        <strain evidence="3">T54</strain>
    </source>
</reference>
<dbReference type="Pfam" id="PF10029">
    <property type="entry name" value="DUF2271"/>
    <property type="match status" value="1"/>
</dbReference>
<accession>A0A1E7WKY2</accession>
<protein>
    <recommendedName>
        <fullName evidence="4">DUF2271 domain-containing protein</fullName>
    </recommendedName>
</protein>
<sequence length="171" mass="18526">MKLRYSIALSLPLASASAMGAELALKIDVPQLNVAEYHRPYIAAWLENADQKVVTNLAVLYDTGKKDNAGTKWLKDMRQWWRKTGRDITMPLDGVSGATKAPGEIALTFPAAKAGLDKLPAGQYTLFVEASREAGGREVVKVPLQWPPKSAQKATGQGKEELGAVVVQLKP</sequence>
<dbReference type="PATRIC" id="fig|762836.4.peg.2819"/>
<dbReference type="AlphaFoldDB" id="A0A1E7WKY2"/>
<evidence type="ECO:0000313" key="2">
    <source>
        <dbReference type="EMBL" id="OEZ99693.1"/>
    </source>
</evidence>
<dbReference type="Proteomes" id="UP000175989">
    <property type="component" value="Unassembled WGS sequence"/>
</dbReference>
<feature type="signal peptide" evidence="1">
    <location>
        <begin position="1"/>
        <end position="20"/>
    </location>
</feature>